<dbReference type="SFLD" id="SFLDG01140">
    <property type="entry name" value="C2.B:_Phosphomannomutase_and_P"/>
    <property type="match status" value="1"/>
</dbReference>
<dbReference type="Proteomes" id="UP000005947">
    <property type="component" value="Unassembled WGS sequence"/>
</dbReference>
<dbReference type="GO" id="GO:0000287">
    <property type="term" value="F:magnesium ion binding"/>
    <property type="evidence" value="ECO:0007669"/>
    <property type="project" value="TreeGrafter"/>
</dbReference>
<dbReference type="Gene3D" id="3.30.1240.10">
    <property type="match status" value="1"/>
</dbReference>
<dbReference type="AlphaFoldDB" id="F1T3V6"/>
<dbReference type="Pfam" id="PF08282">
    <property type="entry name" value="Hydrolase_3"/>
    <property type="match status" value="1"/>
</dbReference>
<keyword evidence="2" id="KW-1185">Reference proteome</keyword>
<dbReference type="EMBL" id="ACGK02000001">
    <property type="protein sequence ID" value="EGF23400.1"/>
    <property type="molecule type" value="Genomic_DNA"/>
</dbReference>
<organism evidence="1 2">
    <name type="scientific">Fannyhessea vaginae DSM 15829</name>
    <dbReference type="NCBI Taxonomy" id="525256"/>
    <lineage>
        <taxon>Bacteria</taxon>
        <taxon>Bacillati</taxon>
        <taxon>Actinomycetota</taxon>
        <taxon>Coriobacteriia</taxon>
        <taxon>Coriobacteriales</taxon>
        <taxon>Atopobiaceae</taxon>
        <taxon>Fannyhessea</taxon>
    </lineage>
</organism>
<dbReference type="SFLD" id="SFLDS00003">
    <property type="entry name" value="Haloacid_Dehalogenase"/>
    <property type="match status" value="1"/>
</dbReference>
<accession>F1T3V6</accession>
<sequence>MKAHYMNSPPILSNEWEHMYKLVAVDLDETLLNDARHVPLRVRRAIEQARAKGVYIVPSSGRSFAIMQYILDEIGAKDMKDEYAISCNGACITENAHNTIIDLQPPTPWDFCNKIWKHGIQLGNVGVHVYTLASIYTTKWRDDDRNIFTLTGIPAIETREANLEFLRNTHIVKILYMNNDFAYLQQLAHDMRDLTRDVGVTFSSNCYMEFTPKGISKGAALKRLAHHLGIDMSETIAVGDSANDSEMIKAAGLGVCMANADDSMKAQADYVTQNNNNEGGVAEVIEKFILNA</sequence>
<dbReference type="PROSITE" id="PS01229">
    <property type="entry name" value="COF_2"/>
    <property type="match status" value="1"/>
</dbReference>
<dbReference type="InterPro" id="IPR036412">
    <property type="entry name" value="HAD-like_sf"/>
</dbReference>
<gene>
    <name evidence="1" type="ORF">HMPREF0091_10347</name>
</gene>
<protein>
    <submittedName>
        <fullName evidence="1">Cof-like hydrolase</fullName>
    </submittedName>
</protein>
<evidence type="ECO:0000313" key="2">
    <source>
        <dbReference type="Proteomes" id="UP000005947"/>
    </source>
</evidence>
<name>F1T3V6_9ACTN</name>
<dbReference type="InterPro" id="IPR023214">
    <property type="entry name" value="HAD_sf"/>
</dbReference>
<dbReference type="PANTHER" id="PTHR10000:SF8">
    <property type="entry name" value="HAD SUPERFAMILY HYDROLASE-LIKE, TYPE 3"/>
    <property type="match status" value="1"/>
</dbReference>
<proteinExistence type="predicted"/>
<keyword evidence="1" id="KW-0378">Hydrolase</keyword>
<dbReference type="GO" id="GO:0005829">
    <property type="term" value="C:cytosol"/>
    <property type="evidence" value="ECO:0007669"/>
    <property type="project" value="TreeGrafter"/>
</dbReference>
<dbReference type="InterPro" id="IPR000150">
    <property type="entry name" value="Cof"/>
</dbReference>
<dbReference type="SUPFAM" id="SSF56784">
    <property type="entry name" value="HAD-like"/>
    <property type="match status" value="1"/>
</dbReference>
<evidence type="ECO:0000313" key="1">
    <source>
        <dbReference type="EMBL" id="EGF23400.1"/>
    </source>
</evidence>
<dbReference type="CDD" id="cd07516">
    <property type="entry name" value="HAD_Pase"/>
    <property type="match status" value="1"/>
</dbReference>
<dbReference type="GO" id="GO:0016791">
    <property type="term" value="F:phosphatase activity"/>
    <property type="evidence" value="ECO:0007669"/>
    <property type="project" value="TreeGrafter"/>
</dbReference>
<comment type="caution">
    <text evidence="1">The sequence shown here is derived from an EMBL/GenBank/DDBJ whole genome shotgun (WGS) entry which is preliminary data.</text>
</comment>
<reference evidence="1 2" key="1">
    <citation type="submission" date="2011-02" db="EMBL/GenBank/DDBJ databases">
        <authorList>
            <person name="Muzny D."/>
            <person name="Qin X."/>
            <person name="Buhay C."/>
            <person name="Dugan-Rocha S."/>
            <person name="Ding Y."/>
            <person name="Chen G."/>
            <person name="Hawes A."/>
            <person name="Holder M."/>
            <person name="Jhangiani S."/>
            <person name="Johnson A."/>
            <person name="Khan Z."/>
            <person name="Li Z."/>
            <person name="Liu W."/>
            <person name="Liu X."/>
            <person name="Perez L."/>
            <person name="Shen H."/>
            <person name="Wang Q."/>
            <person name="Watt J."/>
            <person name="Xi L."/>
            <person name="Xin Y."/>
            <person name="Zhou J."/>
            <person name="Deng J."/>
            <person name="Jiang H."/>
            <person name="Liu Y."/>
            <person name="Qu J."/>
            <person name="Song X.-Z."/>
            <person name="Zhang L."/>
            <person name="Villasana D."/>
            <person name="Johnson A."/>
            <person name="Liu J."/>
            <person name="Liyanage D."/>
            <person name="Lorensuhewa L."/>
            <person name="Robinson T."/>
            <person name="Song A."/>
            <person name="Song B.-B."/>
            <person name="Dinh H."/>
            <person name="Thornton R."/>
            <person name="Coyle M."/>
            <person name="Francisco L."/>
            <person name="Jackson L."/>
            <person name="Javaid M."/>
            <person name="Korchina V."/>
            <person name="Kovar C."/>
            <person name="Mata R."/>
            <person name="Mathew T."/>
            <person name="Ngo R."/>
            <person name="Nguyen L."/>
            <person name="Nguyen N."/>
            <person name="Okwuonu G."/>
            <person name="Ongeri F."/>
            <person name="Pham C."/>
            <person name="Simmons D."/>
            <person name="Wilczek-Boney K."/>
            <person name="Hale W."/>
            <person name="Jakkamsetti A."/>
            <person name="Pham P."/>
            <person name="Ruth R."/>
            <person name="San Lucas F."/>
            <person name="Warren J."/>
            <person name="Zhang J."/>
            <person name="Zhao Z."/>
            <person name="Zhou C."/>
            <person name="Zhu D."/>
            <person name="Lee S."/>
            <person name="Bess C."/>
            <person name="Blankenburg K."/>
            <person name="Forbes L."/>
            <person name="Fu Q."/>
            <person name="Gubbala S."/>
            <person name="Hirani K."/>
            <person name="Jayaseelan J.C."/>
            <person name="Lara F."/>
            <person name="Munidasa M."/>
            <person name="Palculict T."/>
            <person name="Patil S."/>
            <person name="Pu L.-L."/>
            <person name="Saada N."/>
            <person name="Tang L."/>
            <person name="Weissenberger G."/>
            <person name="Zhu Y."/>
            <person name="Hemphill L."/>
            <person name="Shang Y."/>
            <person name="Youmans B."/>
            <person name="Ayvaz T."/>
            <person name="Ross M."/>
            <person name="Santibanez J."/>
            <person name="Aqrawi P."/>
            <person name="Gross S."/>
            <person name="Joshi V."/>
            <person name="Fowler G."/>
            <person name="Nazareth L."/>
            <person name="Reid J."/>
            <person name="Worley K."/>
            <person name="Petrosino J."/>
            <person name="Highlander S."/>
            <person name="Gibbs R."/>
        </authorList>
    </citation>
    <scope>NUCLEOTIDE SEQUENCE [LARGE SCALE GENOMIC DNA]</scope>
    <source>
        <strain evidence="1 2">DSM 15829</strain>
    </source>
</reference>
<dbReference type="InterPro" id="IPR006379">
    <property type="entry name" value="HAD-SF_hydro_IIB"/>
</dbReference>
<dbReference type="NCBIfam" id="TIGR01484">
    <property type="entry name" value="HAD-SF-IIB"/>
    <property type="match status" value="1"/>
</dbReference>
<dbReference type="Gene3D" id="3.40.50.1000">
    <property type="entry name" value="HAD superfamily/HAD-like"/>
    <property type="match status" value="1"/>
</dbReference>
<dbReference type="NCBIfam" id="TIGR00099">
    <property type="entry name" value="Cof-subfamily"/>
    <property type="match status" value="1"/>
</dbReference>
<dbReference type="eggNOG" id="COG0561">
    <property type="taxonomic scope" value="Bacteria"/>
</dbReference>
<dbReference type="PANTHER" id="PTHR10000">
    <property type="entry name" value="PHOSPHOSERINE PHOSPHATASE"/>
    <property type="match status" value="1"/>
</dbReference>